<protein>
    <submittedName>
        <fullName evidence="2">MerC domain-containing protein</fullName>
    </submittedName>
</protein>
<dbReference type="GO" id="GO:0015097">
    <property type="term" value="F:mercury ion transmembrane transporter activity"/>
    <property type="evidence" value="ECO:0007669"/>
    <property type="project" value="InterPro"/>
</dbReference>
<reference evidence="2 3" key="1">
    <citation type="submission" date="2018-11" db="EMBL/GenBank/DDBJ databases">
        <title>Novel bacteria species description.</title>
        <authorList>
            <person name="Han J.-H."/>
        </authorList>
    </citation>
    <scope>NUCLEOTIDE SEQUENCE [LARGE SCALE GENOMIC DNA]</scope>
    <source>
        <strain evidence="2 3">KCTC23259</strain>
    </source>
</reference>
<dbReference type="InterPro" id="IPR004891">
    <property type="entry name" value="Mercury-R_MerC"/>
</dbReference>
<accession>A0AAE3H155</accession>
<dbReference type="EMBL" id="RJUF01000006">
    <property type="protein sequence ID" value="MCP9762161.1"/>
    <property type="molecule type" value="Genomic_DNA"/>
</dbReference>
<feature type="transmembrane region" description="Helical" evidence="1">
    <location>
        <begin position="47"/>
        <end position="66"/>
    </location>
</feature>
<feature type="transmembrane region" description="Helical" evidence="1">
    <location>
        <begin position="78"/>
        <end position="95"/>
    </location>
</feature>
<keyword evidence="1" id="KW-0812">Transmembrane</keyword>
<dbReference type="RefSeq" id="WP_255035916.1">
    <property type="nucleotide sequence ID" value="NZ_RJUF01000006.1"/>
</dbReference>
<evidence type="ECO:0000313" key="3">
    <source>
        <dbReference type="Proteomes" id="UP001204144"/>
    </source>
</evidence>
<feature type="transmembrane region" description="Helical" evidence="1">
    <location>
        <begin position="101"/>
        <end position="121"/>
    </location>
</feature>
<comment type="caution">
    <text evidence="2">The sequence shown here is derived from an EMBL/GenBank/DDBJ whole genome shotgun (WGS) entry which is preliminary data.</text>
</comment>
<dbReference type="GO" id="GO:0016020">
    <property type="term" value="C:membrane"/>
    <property type="evidence" value="ECO:0007669"/>
    <property type="project" value="InterPro"/>
</dbReference>
<keyword evidence="1" id="KW-1133">Transmembrane helix</keyword>
<organism evidence="2 3">
    <name type="scientific">Lacihabitans soyangensis</name>
    <dbReference type="NCBI Taxonomy" id="869394"/>
    <lineage>
        <taxon>Bacteria</taxon>
        <taxon>Pseudomonadati</taxon>
        <taxon>Bacteroidota</taxon>
        <taxon>Cytophagia</taxon>
        <taxon>Cytophagales</taxon>
        <taxon>Leadbetterellaceae</taxon>
        <taxon>Lacihabitans</taxon>
    </lineage>
</organism>
<keyword evidence="1" id="KW-0472">Membrane</keyword>
<gene>
    <name evidence="2" type="ORF">EGI31_04285</name>
</gene>
<name>A0AAE3H155_9BACT</name>
<keyword evidence="3" id="KW-1185">Reference proteome</keyword>
<dbReference type="Pfam" id="PF03203">
    <property type="entry name" value="MerC"/>
    <property type="match status" value="1"/>
</dbReference>
<proteinExistence type="predicted"/>
<evidence type="ECO:0000256" key="1">
    <source>
        <dbReference type="SAM" id="Phobius"/>
    </source>
</evidence>
<dbReference type="AlphaFoldDB" id="A0AAE3H155"/>
<evidence type="ECO:0000313" key="2">
    <source>
        <dbReference type="EMBL" id="MCP9762161.1"/>
    </source>
</evidence>
<dbReference type="Proteomes" id="UP001204144">
    <property type="component" value="Unassembled WGS sequence"/>
</dbReference>
<sequence>MLKRIRKHSHLLHKTGMTLSLLCLVHCLAMPFVITLLPLVAEGFLNHTLEIVLVISSLIIAVLLLTKDYKIHHKLTPLILLLSAAILQYIGLFVVNEKHESLYVICGSILMAISYIINWNMHQKTCSNHSH</sequence>
<feature type="transmembrane region" description="Helical" evidence="1">
    <location>
        <begin position="21"/>
        <end position="41"/>
    </location>
</feature>